<name>A0A853B5M7_9PSEU</name>
<dbReference type="EMBL" id="JACCFK010000001">
    <property type="protein sequence ID" value="NYI90074.1"/>
    <property type="molecule type" value="Genomic_DNA"/>
</dbReference>
<organism evidence="1 2">
    <name type="scientific">Amycolatopsis endophytica</name>
    <dbReference type="NCBI Taxonomy" id="860233"/>
    <lineage>
        <taxon>Bacteria</taxon>
        <taxon>Bacillati</taxon>
        <taxon>Actinomycetota</taxon>
        <taxon>Actinomycetes</taxon>
        <taxon>Pseudonocardiales</taxon>
        <taxon>Pseudonocardiaceae</taxon>
        <taxon>Amycolatopsis</taxon>
    </lineage>
</organism>
<protein>
    <recommendedName>
        <fullName evidence="3">DUF3040 family protein</fullName>
    </recommendedName>
</protein>
<keyword evidence="2" id="KW-1185">Reference proteome</keyword>
<evidence type="ECO:0008006" key="3">
    <source>
        <dbReference type="Google" id="ProtNLM"/>
    </source>
</evidence>
<evidence type="ECO:0000313" key="2">
    <source>
        <dbReference type="Proteomes" id="UP000549616"/>
    </source>
</evidence>
<accession>A0A853B5M7</accession>
<dbReference type="Proteomes" id="UP000549616">
    <property type="component" value="Unassembled WGS sequence"/>
</dbReference>
<comment type="caution">
    <text evidence="1">The sequence shown here is derived from an EMBL/GenBank/DDBJ whole genome shotgun (WGS) entry which is preliminary data.</text>
</comment>
<dbReference type="RefSeq" id="WP_218902919.1">
    <property type="nucleotide sequence ID" value="NZ_JACCFK010000001.1"/>
</dbReference>
<proteinExistence type="predicted"/>
<evidence type="ECO:0000313" key="1">
    <source>
        <dbReference type="EMBL" id="NYI90074.1"/>
    </source>
</evidence>
<gene>
    <name evidence="1" type="ORF">HNR02_003397</name>
</gene>
<sequence length="90" mass="9879">MLDEQFYSTAEQAIVDSPALPSRDARRLDGTSEGWARLWRVVLLGMTTVSALAMIVFALMKAIPSTALCMLALIVVKTADHWNSRRLTGA</sequence>
<reference evidence="1 2" key="1">
    <citation type="submission" date="2020-07" db="EMBL/GenBank/DDBJ databases">
        <title>Sequencing the genomes of 1000 actinobacteria strains.</title>
        <authorList>
            <person name="Klenk H.-P."/>
        </authorList>
    </citation>
    <scope>NUCLEOTIDE SEQUENCE [LARGE SCALE GENOMIC DNA]</scope>
    <source>
        <strain evidence="1 2">DSM 104006</strain>
    </source>
</reference>
<dbReference type="AlphaFoldDB" id="A0A853B5M7"/>